<name>A0AAU9J645_9CILI</name>
<dbReference type="InterPro" id="IPR000195">
    <property type="entry name" value="Rab-GAP-TBC_dom"/>
</dbReference>
<dbReference type="Proteomes" id="UP001162131">
    <property type="component" value="Unassembled WGS sequence"/>
</dbReference>
<dbReference type="PROSITE" id="PS50086">
    <property type="entry name" value="TBC_RABGAP"/>
    <property type="match status" value="1"/>
</dbReference>
<dbReference type="SMART" id="SM00164">
    <property type="entry name" value="TBC"/>
    <property type="match status" value="1"/>
</dbReference>
<organism evidence="4 5">
    <name type="scientific">Blepharisma stoltei</name>
    <dbReference type="NCBI Taxonomy" id="1481888"/>
    <lineage>
        <taxon>Eukaryota</taxon>
        <taxon>Sar</taxon>
        <taxon>Alveolata</taxon>
        <taxon>Ciliophora</taxon>
        <taxon>Postciliodesmatophora</taxon>
        <taxon>Heterotrichea</taxon>
        <taxon>Heterotrichida</taxon>
        <taxon>Blepharismidae</taxon>
        <taxon>Blepharisma</taxon>
    </lineage>
</organism>
<evidence type="ECO:0000259" key="3">
    <source>
        <dbReference type="PROSITE" id="PS50086"/>
    </source>
</evidence>
<evidence type="ECO:0000256" key="1">
    <source>
        <dbReference type="ARBA" id="ARBA00022468"/>
    </source>
</evidence>
<dbReference type="Gene3D" id="1.10.8.270">
    <property type="entry name" value="putative rabgap domain of human tbc1 domain family member 14 like domains"/>
    <property type="match status" value="1"/>
</dbReference>
<accession>A0AAU9J645</accession>
<dbReference type="EMBL" id="CAJZBQ010000032">
    <property type="protein sequence ID" value="CAG9322416.1"/>
    <property type="molecule type" value="Genomic_DNA"/>
</dbReference>
<comment type="caution">
    <text evidence="4">The sequence shown here is derived from an EMBL/GenBank/DDBJ whole genome shotgun (WGS) entry which is preliminary data.</text>
</comment>
<feature type="region of interest" description="Disordered" evidence="2">
    <location>
        <begin position="407"/>
        <end position="432"/>
    </location>
</feature>
<reference evidence="4" key="1">
    <citation type="submission" date="2021-09" db="EMBL/GenBank/DDBJ databases">
        <authorList>
            <consortium name="AG Swart"/>
            <person name="Singh M."/>
            <person name="Singh A."/>
            <person name="Seah K."/>
            <person name="Emmerich C."/>
        </authorList>
    </citation>
    <scope>NUCLEOTIDE SEQUENCE</scope>
    <source>
        <strain evidence="4">ATCC30299</strain>
    </source>
</reference>
<evidence type="ECO:0000313" key="4">
    <source>
        <dbReference type="EMBL" id="CAG9322416.1"/>
    </source>
</evidence>
<evidence type="ECO:0000256" key="2">
    <source>
        <dbReference type="SAM" id="MobiDB-lite"/>
    </source>
</evidence>
<dbReference type="Pfam" id="PF00566">
    <property type="entry name" value="RabGAP-TBC"/>
    <property type="match status" value="2"/>
</dbReference>
<protein>
    <recommendedName>
        <fullName evidence="3">Rab-GAP TBC domain-containing protein</fullName>
    </recommendedName>
</protein>
<sequence>MLEDYEMPLDLQLSQSNFETIFYKKQGYAVIRNLALTCQLNTIGNRLQSWRVFLGIFQENSDISSWEQTIVQSRRAFAQLKSSTQIDGKGGDPLTHHSNNPWNQLYKDKDLKNEIQRDVDRTFQKNPFFRLEFVKKMMIEVLFIWAKAHPNISYRQGMNEILAFIVVVVYGERAHGNITIKEPSARVLRLLNDEDSIESDVYQLFDRIMIMGLADLNAPVENQELPNKKGRLLFLDPLNQRYQSEDLSASLVLRKCNLIFHVYLKAIDPQLYEHLDNEKIEPHLFLLRWLRCLCAREFTMSNVLILWDAIFASQAINIENNREDITGRIDKTREFVMLDFVSVAMIVFVRNHLVNADSASILQRLLKYPPVEDIGSLVDLSMKCRDFIFSGDINKKPNLPDFPFIEPPRKTEKQKKVEKKYSESKSKKKQEAQMMTLHSFSQWKNESSLQNDLEVLNSSLNSVNEIIELIQSQISSNSYSLEEAVHAHEELNKIKQGFTT</sequence>
<dbReference type="Gene3D" id="1.10.472.80">
    <property type="entry name" value="Ypt/Rab-GAP domain of gyp1p, domain 3"/>
    <property type="match status" value="1"/>
</dbReference>
<dbReference type="AlphaFoldDB" id="A0AAU9J645"/>
<dbReference type="PANTHER" id="PTHR22957:SF337">
    <property type="entry name" value="TBC1 DOMAIN FAMILY MEMBER 5"/>
    <property type="match status" value="1"/>
</dbReference>
<dbReference type="SUPFAM" id="SSF47923">
    <property type="entry name" value="Ypt/Rab-GAP domain of gyp1p"/>
    <property type="match status" value="2"/>
</dbReference>
<feature type="domain" description="Rab-GAP TBC" evidence="3">
    <location>
        <begin position="40"/>
        <end position="314"/>
    </location>
</feature>
<proteinExistence type="predicted"/>
<gene>
    <name evidence="4" type="ORF">BSTOLATCC_MIC31549</name>
</gene>
<dbReference type="PANTHER" id="PTHR22957">
    <property type="entry name" value="TBC1 DOMAIN FAMILY MEMBER GTPASE-ACTIVATING PROTEIN"/>
    <property type="match status" value="1"/>
</dbReference>
<keyword evidence="5" id="KW-1185">Reference proteome</keyword>
<keyword evidence="1" id="KW-0343">GTPase activation</keyword>
<dbReference type="InterPro" id="IPR035969">
    <property type="entry name" value="Rab-GAP_TBC_sf"/>
</dbReference>
<dbReference type="GO" id="GO:0005096">
    <property type="term" value="F:GTPase activator activity"/>
    <property type="evidence" value="ECO:0007669"/>
    <property type="project" value="UniProtKB-KW"/>
</dbReference>
<feature type="compositionally biased region" description="Basic and acidic residues" evidence="2">
    <location>
        <begin position="407"/>
        <end position="431"/>
    </location>
</feature>
<evidence type="ECO:0000313" key="5">
    <source>
        <dbReference type="Proteomes" id="UP001162131"/>
    </source>
</evidence>
<dbReference type="FunFam" id="1.10.8.270:FF:000031">
    <property type="entry name" value="TBC1 domain family member 5"/>
    <property type="match status" value="1"/>
</dbReference>